<feature type="domain" description="YtkA-like" evidence="1">
    <location>
        <begin position="66"/>
        <end position="133"/>
    </location>
</feature>
<evidence type="ECO:0000259" key="1">
    <source>
        <dbReference type="Pfam" id="PF13115"/>
    </source>
</evidence>
<protein>
    <recommendedName>
        <fullName evidence="1">YtkA-like domain-containing protein</fullName>
    </recommendedName>
</protein>
<dbReference type="Proteomes" id="UP000196531">
    <property type="component" value="Unassembled WGS sequence"/>
</dbReference>
<dbReference type="EMBL" id="MAAO01000004">
    <property type="protein sequence ID" value="OUR98519.1"/>
    <property type="molecule type" value="Genomic_DNA"/>
</dbReference>
<comment type="caution">
    <text evidence="2">The sequence shown here is derived from an EMBL/GenBank/DDBJ whole genome shotgun (WGS) entry which is preliminary data.</text>
</comment>
<accession>A0A1Y5FA29</accession>
<dbReference type="PROSITE" id="PS51257">
    <property type="entry name" value="PROKAR_LIPOPROTEIN"/>
    <property type="match status" value="1"/>
</dbReference>
<proteinExistence type="predicted"/>
<evidence type="ECO:0000313" key="3">
    <source>
        <dbReference type="Proteomes" id="UP000196531"/>
    </source>
</evidence>
<reference evidence="3" key="1">
    <citation type="journal article" date="2017" name="Proc. Natl. Acad. Sci. U.S.A.">
        <title>Simulation of Deepwater Horizon oil plume reveals substrate specialization within a complex community of hydrocarbon-degraders.</title>
        <authorList>
            <person name="Hu P."/>
            <person name="Dubinsky E.A."/>
            <person name="Probst A.J."/>
            <person name="Wang J."/>
            <person name="Sieber C.M.K."/>
            <person name="Tom L.M."/>
            <person name="Gardinali P."/>
            <person name="Banfield J.F."/>
            <person name="Atlas R.M."/>
            <person name="Andersen G.L."/>
        </authorList>
    </citation>
    <scope>NUCLEOTIDE SEQUENCE [LARGE SCALE GENOMIC DNA]</scope>
</reference>
<organism evidence="2 3">
    <name type="scientific">Halobacteriovorax marinus</name>
    <dbReference type="NCBI Taxonomy" id="97084"/>
    <lineage>
        <taxon>Bacteria</taxon>
        <taxon>Pseudomonadati</taxon>
        <taxon>Bdellovibrionota</taxon>
        <taxon>Bacteriovoracia</taxon>
        <taxon>Bacteriovoracales</taxon>
        <taxon>Halobacteriovoraceae</taxon>
        <taxon>Halobacteriovorax</taxon>
    </lineage>
</organism>
<name>A0A1Y5FA29_9BACT</name>
<dbReference type="AlphaFoldDB" id="A0A1Y5FA29"/>
<gene>
    <name evidence="2" type="ORF">A9Q84_03660</name>
</gene>
<dbReference type="Pfam" id="PF13115">
    <property type="entry name" value="YtkA"/>
    <property type="match status" value="1"/>
</dbReference>
<dbReference type="InterPro" id="IPR032693">
    <property type="entry name" value="YtkA-like_dom"/>
</dbReference>
<evidence type="ECO:0000313" key="2">
    <source>
        <dbReference type="EMBL" id="OUR98519.1"/>
    </source>
</evidence>
<sequence>MKITFYIIILFTFLSCGKSPLFNHQDEADKPNQNGINFVSSMQLKNLNKFIKISWVNTPSGDPSIENEFIILVQNGSGELVDLDADATFSIWGWMPSMGHGTADDGHTTRLSKGIYHHRELFFNMGGDWQIHLDILQFGIIIDSTETSLSL</sequence>